<feature type="domain" description="Kinesin motor" evidence="8">
    <location>
        <begin position="6"/>
        <end position="132"/>
    </location>
</feature>
<feature type="binding site" evidence="7">
    <location>
        <begin position="84"/>
        <end position="91"/>
    </location>
    <ligand>
        <name>ATP</name>
        <dbReference type="ChEBI" id="CHEBI:30616"/>
    </ligand>
</feature>
<dbReference type="PANTHER" id="PTHR47969">
    <property type="entry name" value="CHROMOSOME-ASSOCIATED KINESIN KIF4A-RELATED"/>
    <property type="match status" value="1"/>
</dbReference>
<feature type="non-terminal residue" evidence="9">
    <location>
        <position position="132"/>
    </location>
</feature>
<protein>
    <submittedName>
        <fullName evidence="9">Kinesin motor domain-containing protein</fullName>
    </submittedName>
</protein>
<evidence type="ECO:0000256" key="4">
    <source>
        <dbReference type="ARBA" id="ARBA00022840"/>
    </source>
</evidence>
<evidence type="ECO:0000313" key="9">
    <source>
        <dbReference type="EMBL" id="KAK5973275.1"/>
    </source>
</evidence>
<gene>
    <name evidence="9" type="ORF">GCK32_014991</name>
</gene>
<keyword evidence="6" id="KW-0206">Cytoskeleton</keyword>
<accession>A0AAN8F4Z1</accession>
<dbReference type="SUPFAM" id="SSF52540">
    <property type="entry name" value="P-loop containing nucleoside triphosphate hydrolases"/>
    <property type="match status" value="1"/>
</dbReference>
<organism evidence="9 10">
    <name type="scientific">Trichostrongylus colubriformis</name>
    <name type="common">Black scour worm</name>
    <dbReference type="NCBI Taxonomy" id="6319"/>
    <lineage>
        <taxon>Eukaryota</taxon>
        <taxon>Metazoa</taxon>
        <taxon>Ecdysozoa</taxon>
        <taxon>Nematoda</taxon>
        <taxon>Chromadorea</taxon>
        <taxon>Rhabditida</taxon>
        <taxon>Rhabditina</taxon>
        <taxon>Rhabditomorpha</taxon>
        <taxon>Strongyloidea</taxon>
        <taxon>Trichostrongylidae</taxon>
        <taxon>Trichostrongylus</taxon>
    </lineage>
</organism>
<dbReference type="PROSITE" id="PS50067">
    <property type="entry name" value="KINESIN_MOTOR_2"/>
    <property type="match status" value="1"/>
</dbReference>
<evidence type="ECO:0000256" key="2">
    <source>
        <dbReference type="ARBA" id="ARBA00022490"/>
    </source>
</evidence>
<dbReference type="GO" id="GO:0007052">
    <property type="term" value="P:mitotic spindle organization"/>
    <property type="evidence" value="ECO:0007669"/>
    <property type="project" value="TreeGrafter"/>
</dbReference>
<proteinExistence type="inferred from homology"/>
<keyword evidence="10" id="KW-1185">Reference proteome</keyword>
<dbReference type="GO" id="GO:0007018">
    <property type="term" value="P:microtubule-based movement"/>
    <property type="evidence" value="ECO:0007669"/>
    <property type="project" value="InterPro"/>
</dbReference>
<keyword evidence="7" id="KW-0505">Motor protein</keyword>
<dbReference type="GO" id="GO:0005875">
    <property type="term" value="C:microtubule associated complex"/>
    <property type="evidence" value="ECO:0007669"/>
    <property type="project" value="TreeGrafter"/>
</dbReference>
<dbReference type="GO" id="GO:0005524">
    <property type="term" value="F:ATP binding"/>
    <property type="evidence" value="ECO:0007669"/>
    <property type="project" value="UniProtKB-UniRule"/>
</dbReference>
<comment type="similarity">
    <text evidence="7">Belongs to the TRAFAC class myosin-kinesin ATPase superfamily. Kinesin family.</text>
</comment>
<name>A0AAN8F4Z1_TRICO</name>
<keyword evidence="5" id="KW-0175">Coiled coil</keyword>
<keyword evidence="3 7" id="KW-0547">Nucleotide-binding</keyword>
<evidence type="ECO:0000256" key="5">
    <source>
        <dbReference type="ARBA" id="ARBA00023054"/>
    </source>
</evidence>
<evidence type="ECO:0000259" key="8">
    <source>
        <dbReference type="PROSITE" id="PS50067"/>
    </source>
</evidence>
<evidence type="ECO:0000256" key="1">
    <source>
        <dbReference type="ARBA" id="ARBA00004245"/>
    </source>
</evidence>
<reference evidence="9 10" key="1">
    <citation type="submission" date="2019-10" db="EMBL/GenBank/DDBJ databases">
        <title>Assembly and Annotation for the nematode Trichostrongylus colubriformis.</title>
        <authorList>
            <person name="Martin J."/>
        </authorList>
    </citation>
    <scope>NUCLEOTIDE SEQUENCE [LARGE SCALE GENOMIC DNA]</scope>
    <source>
        <strain evidence="9">G859</strain>
        <tissue evidence="9">Whole worm</tissue>
    </source>
</reference>
<evidence type="ECO:0000313" key="10">
    <source>
        <dbReference type="Proteomes" id="UP001331761"/>
    </source>
</evidence>
<dbReference type="Proteomes" id="UP001331761">
    <property type="component" value="Unassembled WGS sequence"/>
</dbReference>
<dbReference type="GO" id="GO:0008017">
    <property type="term" value="F:microtubule binding"/>
    <property type="evidence" value="ECO:0007669"/>
    <property type="project" value="InterPro"/>
</dbReference>
<keyword evidence="2" id="KW-0963">Cytoplasm</keyword>
<dbReference type="GO" id="GO:0051231">
    <property type="term" value="P:spindle elongation"/>
    <property type="evidence" value="ECO:0007669"/>
    <property type="project" value="TreeGrafter"/>
</dbReference>
<dbReference type="PANTHER" id="PTHR47969:SF15">
    <property type="entry name" value="CHROMOSOME-ASSOCIATED KINESIN KIF4A-RELATED"/>
    <property type="match status" value="1"/>
</dbReference>
<sequence>MADDIPVKVFVRSRPFSDKEKLENARECLQIFIESNQISCNGKAFTFDGVLDPSTPQDSVYDVTTSFLLEQFFKGFNCTVLAYGQTGSGKTFTMGTEETTASMKSESRGIIPRLVEAIFKQIADSGLETIFK</sequence>
<dbReference type="InterPro" id="IPR027417">
    <property type="entry name" value="P-loop_NTPase"/>
</dbReference>
<dbReference type="InterPro" id="IPR036961">
    <property type="entry name" value="Kinesin_motor_dom_sf"/>
</dbReference>
<comment type="subcellular location">
    <subcellularLocation>
        <location evidence="1">Cytoplasm</location>
        <location evidence="1">Cytoskeleton</location>
    </subcellularLocation>
</comment>
<dbReference type="SMART" id="SM00129">
    <property type="entry name" value="KISc"/>
    <property type="match status" value="1"/>
</dbReference>
<dbReference type="Gene3D" id="3.40.850.10">
    <property type="entry name" value="Kinesin motor domain"/>
    <property type="match status" value="1"/>
</dbReference>
<evidence type="ECO:0000256" key="7">
    <source>
        <dbReference type="PROSITE-ProRule" id="PRU00283"/>
    </source>
</evidence>
<dbReference type="InterPro" id="IPR027640">
    <property type="entry name" value="Kinesin-like_fam"/>
</dbReference>
<dbReference type="EMBL" id="WIXE01015678">
    <property type="protein sequence ID" value="KAK5973275.1"/>
    <property type="molecule type" value="Genomic_DNA"/>
</dbReference>
<evidence type="ECO:0000256" key="3">
    <source>
        <dbReference type="ARBA" id="ARBA00022741"/>
    </source>
</evidence>
<dbReference type="GO" id="GO:0003777">
    <property type="term" value="F:microtubule motor activity"/>
    <property type="evidence" value="ECO:0007669"/>
    <property type="project" value="InterPro"/>
</dbReference>
<dbReference type="AlphaFoldDB" id="A0AAN8F4Z1"/>
<dbReference type="Pfam" id="PF00225">
    <property type="entry name" value="Kinesin"/>
    <property type="match status" value="1"/>
</dbReference>
<evidence type="ECO:0000256" key="6">
    <source>
        <dbReference type="ARBA" id="ARBA00023212"/>
    </source>
</evidence>
<dbReference type="InterPro" id="IPR001752">
    <property type="entry name" value="Kinesin_motor_dom"/>
</dbReference>
<comment type="caution">
    <text evidence="9">The sequence shown here is derived from an EMBL/GenBank/DDBJ whole genome shotgun (WGS) entry which is preliminary data.</text>
</comment>
<keyword evidence="4 7" id="KW-0067">ATP-binding</keyword>